<organism evidence="4 5">
    <name type="scientific">Psilocybe cyanescens</name>
    <dbReference type="NCBI Taxonomy" id="93625"/>
    <lineage>
        <taxon>Eukaryota</taxon>
        <taxon>Fungi</taxon>
        <taxon>Dikarya</taxon>
        <taxon>Basidiomycota</taxon>
        <taxon>Agaricomycotina</taxon>
        <taxon>Agaricomycetes</taxon>
        <taxon>Agaricomycetidae</taxon>
        <taxon>Agaricales</taxon>
        <taxon>Agaricineae</taxon>
        <taxon>Strophariaceae</taxon>
        <taxon>Psilocybe</taxon>
    </lineage>
</organism>
<dbReference type="OrthoDB" id="10263226at2759"/>
<protein>
    <recommendedName>
        <fullName evidence="3">DNA mismatch repair protein S5 domain-containing protein</fullName>
    </recommendedName>
</protein>
<dbReference type="GO" id="GO:0030983">
    <property type="term" value="F:mismatched DNA binding"/>
    <property type="evidence" value="ECO:0007669"/>
    <property type="project" value="InterPro"/>
</dbReference>
<dbReference type="GO" id="GO:0016887">
    <property type="term" value="F:ATP hydrolysis activity"/>
    <property type="evidence" value="ECO:0007669"/>
    <property type="project" value="InterPro"/>
</dbReference>
<dbReference type="Pfam" id="PF01119">
    <property type="entry name" value="DNA_mis_repair"/>
    <property type="match status" value="1"/>
</dbReference>
<keyword evidence="2" id="KW-0227">DNA damage</keyword>
<name>A0A409X5H8_PSICY</name>
<dbReference type="NCBIfam" id="TIGR00585">
    <property type="entry name" value="mutl"/>
    <property type="match status" value="1"/>
</dbReference>
<dbReference type="SMART" id="SM01340">
    <property type="entry name" value="DNA_mis_repair"/>
    <property type="match status" value="1"/>
</dbReference>
<dbReference type="CDD" id="cd16926">
    <property type="entry name" value="HATPase_MutL-MLH-PMS-like"/>
    <property type="match status" value="1"/>
</dbReference>
<sequence>MSKCQGIKAIDKTSIHRITSGQVVVDLQTAVKELLENSIDAGSTNVEIRFKNYGLASIEVIDNGSGIPEDDYDSIALKHHTSKLETFSDLTTVRTFGFRGEALSSLCALSEEMTVYTATSMTAPQGVALTMDSGGKVKGRNRVARTVSGPFVVIVRPLIVKQQGTTITMTNLFKPLPVRRKEFERNVKREFGKALSLLNAYALGPCSESPGIRLTVSNQPEKGPKSVQIRTLGEPSRRLSVTALWGPKALDNIVDINLTFEVERERTSVKRLHNQDTEPISVRVEGLISKFALGCGRTGTDRQFFYVNGRPCNMNKIQKAFNEVYRSFNVTQNPFILANFLIPTESYDVNVSPDKRTILLHSEGNLISALKVCISILLHVMSYSFYHLDYSRSSLLAWQSHVRIGRRCNARDLEKANTDLA</sequence>
<dbReference type="InterPro" id="IPR014762">
    <property type="entry name" value="DNA_mismatch_repair_CS"/>
</dbReference>
<dbReference type="Gene3D" id="3.30.565.10">
    <property type="entry name" value="Histidine kinase-like ATPase, C-terminal domain"/>
    <property type="match status" value="1"/>
</dbReference>
<gene>
    <name evidence="4" type="ORF">CVT25_001681</name>
</gene>
<comment type="similarity">
    <text evidence="1">Belongs to the DNA mismatch repair MutL/HexB family.</text>
</comment>
<evidence type="ECO:0000256" key="2">
    <source>
        <dbReference type="ARBA" id="ARBA00022763"/>
    </source>
</evidence>
<dbReference type="GO" id="GO:0061982">
    <property type="term" value="P:meiosis I cell cycle process"/>
    <property type="evidence" value="ECO:0007669"/>
    <property type="project" value="UniProtKB-ARBA"/>
</dbReference>
<dbReference type="InParanoid" id="A0A409X5H8"/>
<dbReference type="GO" id="GO:0140664">
    <property type="term" value="F:ATP-dependent DNA damage sensor activity"/>
    <property type="evidence" value="ECO:0007669"/>
    <property type="project" value="InterPro"/>
</dbReference>
<dbReference type="PANTHER" id="PTHR10073:SF52">
    <property type="entry name" value="MISMATCH REPAIR ENDONUCLEASE PMS2"/>
    <property type="match status" value="1"/>
</dbReference>
<proteinExistence type="inferred from homology"/>
<dbReference type="InterPro" id="IPR013507">
    <property type="entry name" value="DNA_mismatch_S5_2-like"/>
</dbReference>
<dbReference type="PROSITE" id="PS00058">
    <property type="entry name" value="DNA_MISMATCH_REPAIR_1"/>
    <property type="match status" value="1"/>
</dbReference>
<dbReference type="FunFam" id="3.30.565.10:FF:000017">
    <property type="entry name" value="PMS1 homolog 1, mismatch repair system component"/>
    <property type="match status" value="1"/>
</dbReference>
<dbReference type="InterPro" id="IPR036890">
    <property type="entry name" value="HATPase_C_sf"/>
</dbReference>
<evidence type="ECO:0000256" key="1">
    <source>
        <dbReference type="ARBA" id="ARBA00006082"/>
    </source>
</evidence>
<accession>A0A409X5H8</accession>
<dbReference type="SUPFAM" id="SSF55874">
    <property type="entry name" value="ATPase domain of HSP90 chaperone/DNA topoisomerase II/histidine kinase"/>
    <property type="match status" value="1"/>
</dbReference>
<reference evidence="4 5" key="1">
    <citation type="journal article" date="2018" name="Evol. Lett.">
        <title>Horizontal gene cluster transfer increased hallucinogenic mushroom diversity.</title>
        <authorList>
            <person name="Reynolds H.T."/>
            <person name="Vijayakumar V."/>
            <person name="Gluck-Thaler E."/>
            <person name="Korotkin H.B."/>
            <person name="Matheny P.B."/>
            <person name="Slot J.C."/>
        </authorList>
    </citation>
    <scope>NUCLEOTIDE SEQUENCE [LARGE SCALE GENOMIC DNA]</scope>
    <source>
        <strain evidence="4 5">2631</strain>
    </source>
</reference>
<dbReference type="InterPro" id="IPR014721">
    <property type="entry name" value="Ribsml_uS5_D2-typ_fold_subgr"/>
</dbReference>
<dbReference type="AlphaFoldDB" id="A0A409X5H8"/>
<evidence type="ECO:0000313" key="4">
    <source>
        <dbReference type="EMBL" id="PPQ85982.1"/>
    </source>
</evidence>
<dbReference type="STRING" id="93625.A0A409X5H8"/>
<dbReference type="GO" id="GO:0005524">
    <property type="term" value="F:ATP binding"/>
    <property type="evidence" value="ECO:0007669"/>
    <property type="project" value="InterPro"/>
</dbReference>
<comment type="caution">
    <text evidence="4">The sequence shown here is derived from an EMBL/GenBank/DDBJ whole genome shotgun (WGS) entry which is preliminary data.</text>
</comment>
<keyword evidence="5" id="KW-1185">Reference proteome</keyword>
<evidence type="ECO:0000259" key="3">
    <source>
        <dbReference type="SMART" id="SM01340"/>
    </source>
</evidence>
<dbReference type="CDD" id="cd03484">
    <property type="entry name" value="MutL_Trans_hPMS_2_like"/>
    <property type="match status" value="1"/>
</dbReference>
<dbReference type="PANTHER" id="PTHR10073">
    <property type="entry name" value="DNA MISMATCH REPAIR PROTEIN MLH, PMS, MUTL"/>
    <property type="match status" value="1"/>
</dbReference>
<dbReference type="GO" id="GO:0006298">
    <property type="term" value="P:mismatch repair"/>
    <property type="evidence" value="ECO:0007669"/>
    <property type="project" value="InterPro"/>
</dbReference>
<dbReference type="Proteomes" id="UP000283269">
    <property type="component" value="Unassembled WGS sequence"/>
</dbReference>
<dbReference type="InterPro" id="IPR002099">
    <property type="entry name" value="MutL/Mlh/PMS"/>
</dbReference>
<evidence type="ECO:0000313" key="5">
    <source>
        <dbReference type="Proteomes" id="UP000283269"/>
    </source>
</evidence>
<dbReference type="Gene3D" id="3.30.230.10">
    <property type="match status" value="1"/>
</dbReference>
<feature type="domain" description="DNA mismatch repair protein S5" evidence="3">
    <location>
        <begin position="241"/>
        <end position="379"/>
    </location>
</feature>
<dbReference type="SUPFAM" id="SSF54211">
    <property type="entry name" value="Ribosomal protein S5 domain 2-like"/>
    <property type="match status" value="1"/>
</dbReference>
<dbReference type="InterPro" id="IPR038973">
    <property type="entry name" value="MutL/Mlh/Pms-like"/>
</dbReference>
<dbReference type="InterPro" id="IPR020568">
    <property type="entry name" value="Ribosomal_Su5_D2-typ_SF"/>
</dbReference>
<dbReference type="GO" id="GO:0032389">
    <property type="term" value="C:MutLalpha complex"/>
    <property type="evidence" value="ECO:0007669"/>
    <property type="project" value="TreeGrafter"/>
</dbReference>
<dbReference type="Pfam" id="PF13589">
    <property type="entry name" value="HATPase_c_3"/>
    <property type="match status" value="1"/>
</dbReference>
<dbReference type="EMBL" id="NHYD01002585">
    <property type="protein sequence ID" value="PPQ85982.1"/>
    <property type="molecule type" value="Genomic_DNA"/>
</dbReference>